<feature type="transmembrane region" description="Helical" evidence="14">
    <location>
        <begin position="70"/>
        <end position="90"/>
    </location>
</feature>
<keyword evidence="7" id="KW-0547">Nucleotide-binding</keyword>
<dbReference type="SUPFAM" id="SSF47384">
    <property type="entry name" value="Homodimeric domain of signal transducing histidine kinase"/>
    <property type="match status" value="1"/>
</dbReference>
<keyword evidence="6 14" id="KW-0812">Transmembrane</keyword>
<dbReference type="InterPro" id="IPR036641">
    <property type="entry name" value="HPT_dom_sf"/>
</dbReference>
<dbReference type="Pfam" id="PF08447">
    <property type="entry name" value="PAS_3"/>
    <property type="match status" value="1"/>
</dbReference>
<keyword evidence="5 13" id="KW-0597">Phosphoprotein</keyword>
<dbReference type="EC" id="2.7.13.3" evidence="3"/>
<dbReference type="SUPFAM" id="SSF52172">
    <property type="entry name" value="CheY-like"/>
    <property type="match status" value="2"/>
</dbReference>
<dbReference type="PROSITE" id="PS50110">
    <property type="entry name" value="RESPONSE_REGULATORY"/>
    <property type="match status" value="2"/>
</dbReference>
<dbReference type="Gene3D" id="3.30.565.10">
    <property type="entry name" value="Histidine kinase-like ATPase, C-terminal domain"/>
    <property type="match status" value="1"/>
</dbReference>
<dbReference type="Gene3D" id="1.20.120.160">
    <property type="entry name" value="HPT domain"/>
    <property type="match status" value="1"/>
</dbReference>
<name>A0ABV1RMY7_9ALTE</name>
<dbReference type="CDD" id="cd16922">
    <property type="entry name" value="HATPase_EvgS-ArcB-TorS-like"/>
    <property type="match status" value="1"/>
</dbReference>
<feature type="modified residue" description="4-aspartylphosphate" evidence="13">
    <location>
        <position position="762"/>
    </location>
</feature>
<evidence type="ECO:0000256" key="9">
    <source>
        <dbReference type="ARBA" id="ARBA00022989"/>
    </source>
</evidence>
<evidence type="ECO:0000256" key="14">
    <source>
        <dbReference type="SAM" id="Phobius"/>
    </source>
</evidence>
<gene>
    <name evidence="18" type="ORF">ABS311_20680</name>
</gene>
<dbReference type="RefSeq" id="WP_350403299.1">
    <property type="nucleotide sequence ID" value="NZ_JBELOE010000287.1"/>
</dbReference>
<dbReference type="InterPro" id="IPR004358">
    <property type="entry name" value="Sig_transdc_His_kin-like_C"/>
</dbReference>
<evidence type="ECO:0000256" key="7">
    <source>
        <dbReference type="ARBA" id="ARBA00022741"/>
    </source>
</evidence>
<feature type="domain" description="Histidine kinase" evidence="15">
    <location>
        <begin position="472"/>
        <end position="696"/>
    </location>
</feature>
<dbReference type="InterPro" id="IPR036097">
    <property type="entry name" value="HisK_dim/P_sf"/>
</dbReference>
<dbReference type="PRINTS" id="PR00344">
    <property type="entry name" value="BCTRLSENSOR"/>
</dbReference>
<evidence type="ECO:0000256" key="12">
    <source>
        <dbReference type="PROSITE-ProRule" id="PRU00110"/>
    </source>
</evidence>
<dbReference type="SUPFAM" id="SSF55874">
    <property type="entry name" value="ATPase domain of HSP90 chaperone/DNA topoisomerase II/histidine kinase"/>
    <property type="match status" value="1"/>
</dbReference>
<evidence type="ECO:0000259" key="17">
    <source>
        <dbReference type="PROSITE" id="PS50894"/>
    </source>
</evidence>
<keyword evidence="19" id="KW-1185">Reference proteome</keyword>
<protein>
    <recommendedName>
        <fullName evidence="3">histidine kinase</fullName>
        <ecNumber evidence="3">2.7.13.3</ecNumber>
    </recommendedName>
</protein>
<evidence type="ECO:0000256" key="3">
    <source>
        <dbReference type="ARBA" id="ARBA00012438"/>
    </source>
</evidence>
<evidence type="ECO:0000313" key="19">
    <source>
        <dbReference type="Proteomes" id="UP001467690"/>
    </source>
</evidence>
<feature type="modified residue" description="4-aspartylphosphate" evidence="13">
    <location>
        <position position="895"/>
    </location>
</feature>
<dbReference type="InterPro" id="IPR011006">
    <property type="entry name" value="CheY-like_superfamily"/>
</dbReference>
<dbReference type="InterPro" id="IPR036890">
    <property type="entry name" value="HATPase_C_sf"/>
</dbReference>
<dbReference type="SUPFAM" id="SSF55785">
    <property type="entry name" value="PYP-like sensor domain (PAS domain)"/>
    <property type="match status" value="1"/>
</dbReference>
<dbReference type="InterPro" id="IPR035965">
    <property type="entry name" value="PAS-like_dom_sf"/>
</dbReference>
<sequence length="1111" mass="125435">MFFVNRMVLKQGIVLLILLATSVILGWWLKIDAMVQWHVSFTPMQFNTALGFLLIGAGLYGFLVHRREVIYLSALLLLWLAGCTLLQYSVQLDFGIDEFFVKHHLQVGTSHPGRMAPNTAVNFFVCSVSILLGYSAVKGRRLYLSVAFNSLVFAIALIALMGYLAGIEAGYGWGQYTRMALPTALGFLLVSALLAALYFRQITSDQRWRIYGINVSMLILALTLSLWQATENKEQNHQVYMSQLKSIQQRCEMSPDCNGGAINEIKQPQDTIVLSLSNWILLFGGLFSLIVGQLFYFLQKTTRQTRRLEKEIAEKIRSQIALNTSLNVTEMAAEVSGLGIWTWHVYSGRFQCDEQLSQIMRLSTAQREHLTSLSDWLEYIHPDDRARLEIELKQTVESKQSWQGEFRLLLTAQQRVYYLKAHARVILQSPGEPRLVGGCLDITPQHEIWLHLQQLREQAEEANQAKSDFLANMSHELRTPMNGIIGIGDLLSRTSLSRKQMEYLNLMSRSAKTLLNILNDILDLAKIEAGHITLNPQLVELDEIIGDAMKTFSPNAHAKSIDLQYDIHPNVPDLIELDALRFSQLLINLVGNAVKFTDQGHVYVQVTVHSEPTDNATQDFLNVSVSDTGIGIDNAKLKEIFSPFIQVDSSIAREYGGTGLGLSIVAKLVHIMEGEINFESTLGQGTTVYLSLPIKQRAEKELMSLDQQVLLISDNDWVNRRINHMSNLESEQLKIVGNHNEALNWLNSVYQCDKPVDLILADYEFLAADIGNWLAKLKQITTIMPKLVLLVPANLSDTQEQQVAQWNITQQILKPAKKSEILAALLADSPQTDASTDSRDEICPLQILVAEDNPINQLLVSEILQLRGHVVTLVENGEDALKYMQIRDFDAVLMDIQMPKMDGLTATRQIRAYETTQKQGKKQRIIGLTARALRGDREECLDAGMDDYMSKPLNTQELIKRLEHPFPLAKEHMAINTVISQQDAKQEANKQHYQYLDLARCEASMGGVHGLLRKMIRLTIVELNRQIKELGVAIEDKNFQQAAQRVHKLKGTVGSFCTEGLLRQCGTFEQQLKMTHTGFIEHQWLEFKALLDKFLSELQKFDANAEQSPSH</sequence>
<dbReference type="SMART" id="SM00388">
    <property type="entry name" value="HisKA"/>
    <property type="match status" value="1"/>
</dbReference>
<feature type="modified residue" description="Phosphohistidine" evidence="12">
    <location>
        <position position="1047"/>
    </location>
</feature>
<evidence type="ECO:0000313" key="18">
    <source>
        <dbReference type="EMBL" id="MER2494296.1"/>
    </source>
</evidence>
<dbReference type="Pfam" id="PF00512">
    <property type="entry name" value="HisKA"/>
    <property type="match status" value="1"/>
</dbReference>
<dbReference type="EMBL" id="JBELOE010000287">
    <property type="protein sequence ID" value="MER2494296.1"/>
    <property type="molecule type" value="Genomic_DNA"/>
</dbReference>
<comment type="catalytic activity">
    <reaction evidence="1">
        <text>ATP + protein L-histidine = ADP + protein N-phospho-L-histidine.</text>
        <dbReference type="EC" id="2.7.13.3"/>
    </reaction>
</comment>
<feature type="transmembrane region" description="Helical" evidence="14">
    <location>
        <begin position="120"/>
        <end position="137"/>
    </location>
</feature>
<feature type="transmembrane region" description="Helical" evidence="14">
    <location>
        <begin position="179"/>
        <end position="199"/>
    </location>
</feature>
<evidence type="ECO:0000256" key="1">
    <source>
        <dbReference type="ARBA" id="ARBA00000085"/>
    </source>
</evidence>
<dbReference type="InterPro" id="IPR001789">
    <property type="entry name" value="Sig_transdc_resp-reg_receiver"/>
</dbReference>
<feature type="domain" description="Response regulatory" evidence="16">
    <location>
        <begin position="846"/>
        <end position="966"/>
    </location>
</feature>
<evidence type="ECO:0000256" key="13">
    <source>
        <dbReference type="PROSITE-ProRule" id="PRU00169"/>
    </source>
</evidence>
<feature type="transmembrane region" description="Helical" evidence="14">
    <location>
        <begin position="12"/>
        <end position="29"/>
    </location>
</feature>
<dbReference type="InterPro" id="IPR013655">
    <property type="entry name" value="PAS_fold_3"/>
</dbReference>
<keyword evidence="8" id="KW-0067">ATP-binding</keyword>
<evidence type="ECO:0000256" key="8">
    <source>
        <dbReference type="ARBA" id="ARBA00022840"/>
    </source>
</evidence>
<organism evidence="18 19">
    <name type="scientific">Catenovulum sediminis</name>
    <dbReference type="NCBI Taxonomy" id="1740262"/>
    <lineage>
        <taxon>Bacteria</taxon>
        <taxon>Pseudomonadati</taxon>
        <taxon>Pseudomonadota</taxon>
        <taxon>Gammaproteobacteria</taxon>
        <taxon>Alteromonadales</taxon>
        <taxon>Alteromonadaceae</taxon>
        <taxon>Catenovulum</taxon>
    </lineage>
</organism>
<dbReference type="InterPro" id="IPR008207">
    <property type="entry name" value="Sig_transdc_His_kin_Hpt_dom"/>
</dbReference>
<evidence type="ECO:0000256" key="10">
    <source>
        <dbReference type="ARBA" id="ARBA00023012"/>
    </source>
</evidence>
<evidence type="ECO:0000256" key="2">
    <source>
        <dbReference type="ARBA" id="ARBA00004651"/>
    </source>
</evidence>
<evidence type="ECO:0000259" key="16">
    <source>
        <dbReference type="PROSITE" id="PS50110"/>
    </source>
</evidence>
<evidence type="ECO:0000256" key="4">
    <source>
        <dbReference type="ARBA" id="ARBA00022475"/>
    </source>
</evidence>
<feature type="transmembrane region" description="Helical" evidence="14">
    <location>
        <begin position="211"/>
        <end position="230"/>
    </location>
</feature>
<dbReference type="SUPFAM" id="SSF47226">
    <property type="entry name" value="Histidine-containing phosphotransfer domain, HPT domain"/>
    <property type="match status" value="1"/>
</dbReference>
<feature type="transmembrane region" description="Helical" evidence="14">
    <location>
        <begin position="279"/>
        <end position="298"/>
    </location>
</feature>
<dbReference type="CDD" id="cd00082">
    <property type="entry name" value="HisKA"/>
    <property type="match status" value="1"/>
</dbReference>
<dbReference type="PROSITE" id="PS50109">
    <property type="entry name" value="HIS_KIN"/>
    <property type="match status" value="1"/>
</dbReference>
<accession>A0ABV1RMY7</accession>
<proteinExistence type="predicted"/>
<feature type="domain" description="Response regulatory" evidence="16">
    <location>
        <begin position="708"/>
        <end position="829"/>
    </location>
</feature>
<dbReference type="Proteomes" id="UP001467690">
    <property type="component" value="Unassembled WGS sequence"/>
</dbReference>
<dbReference type="CDD" id="cd17546">
    <property type="entry name" value="REC_hyHK_CKI1_RcsC-like"/>
    <property type="match status" value="1"/>
</dbReference>
<keyword evidence="11 14" id="KW-0472">Membrane</keyword>
<dbReference type="Gene3D" id="3.40.50.2300">
    <property type="match status" value="1"/>
</dbReference>
<dbReference type="Pfam" id="PF00072">
    <property type="entry name" value="Response_reg"/>
    <property type="match status" value="1"/>
</dbReference>
<dbReference type="SMART" id="SM00448">
    <property type="entry name" value="REC"/>
    <property type="match status" value="1"/>
</dbReference>
<feature type="transmembrane region" description="Helical" evidence="14">
    <location>
        <begin position="144"/>
        <end position="167"/>
    </location>
</feature>
<dbReference type="CDD" id="cd00130">
    <property type="entry name" value="PAS"/>
    <property type="match status" value="1"/>
</dbReference>
<dbReference type="Gene3D" id="3.30.450.20">
    <property type="entry name" value="PAS domain"/>
    <property type="match status" value="1"/>
</dbReference>
<feature type="transmembrane region" description="Helical" evidence="14">
    <location>
        <begin position="44"/>
        <end position="63"/>
    </location>
</feature>
<reference evidence="18 19" key="1">
    <citation type="submission" date="2024-06" db="EMBL/GenBank/DDBJ databases">
        <authorList>
            <person name="Chen R.Y."/>
        </authorList>
    </citation>
    <scope>NUCLEOTIDE SEQUENCE [LARGE SCALE GENOMIC DNA]</scope>
    <source>
        <strain evidence="18 19">D2</strain>
    </source>
</reference>
<comment type="caution">
    <text evidence="18">The sequence shown here is derived from an EMBL/GenBank/DDBJ whole genome shotgun (WGS) entry which is preliminary data.</text>
</comment>
<comment type="subcellular location">
    <subcellularLocation>
        <location evidence="2">Cell membrane</location>
        <topology evidence="2">Multi-pass membrane protein</topology>
    </subcellularLocation>
</comment>
<evidence type="ECO:0000256" key="11">
    <source>
        <dbReference type="ARBA" id="ARBA00023136"/>
    </source>
</evidence>
<evidence type="ECO:0000259" key="15">
    <source>
        <dbReference type="PROSITE" id="PS50109"/>
    </source>
</evidence>
<keyword evidence="9 14" id="KW-1133">Transmembrane helix</keyword>
<dbReference type="Gene3D" id="1.10.287.130">
    <property type="match status" value="1"/>
</dbReference>
<dbReference type="PANTHER" id="PTHR45339:SF1">
    <property type="entry name" value="HYBRID SIGNAL TRANSDUCTION HISTIDINE KINASE J"/>
    <property type="match status" value="1"/>
</dbReference>
<dbReference type="PANTHER" id="PTHR45339">
    <property type="entry name" value="HYBRID SIGNAL TRANSDUCTION HISTIDINE KINASE J"/>
    <property type="match status" value="1"/>
</dbReference>
<dbReference type="InterPro" id="IPR003594">
    <property type="entry name" value="HATPase_dom"/>
</dbReference>
<dbReference type="PROSITE" id="PS50894">
    <property type="entry name" value="HPT"/>
    <property type="match status" value="1"/>
</dbReference>
<keyword evidence="10" id="KW-0902">Two-component regulatory system</keyword>
<dbReference type="InterPro" id="IPR005467">
    <property type="entry name" value="His_kinase_dom"/>
</dbReference>
<dbReference type="SMART" id="SM00387">
    <property type="entry name" value="HATPase_c"/>
    <property type="match status" value="1"/>
</dbReference>
<dbReference type="InterPro" id="IPR000014">
    <property type="entry name" value="PAS"/>
</dbReference>
<dbReference type="Pfam" id="PF02518">
    <property type="entry name" value="HATPase_c"/>
    <property type="match status" value="1"/>
</dbReference>
<evidence type="ECO:0000256" key="5">
    <source>
        <dbReference type="ARBA" id="ARBA00022553"/>
    </source>
</evidence>
<evidence type="ECO:0000256" key="6">
    <source>
        <dbReference type="ARBA" id="ARBA00022692"/>
    </source>
</evidence>
<keyword evidence="4" id="KW-1003">Cell membrane</keyword>
<feature type="domain" description="HPt" evidence="17">
    <location>
        <begin position="1008"/>
        <end position="1108"/>
    </location>
</feature>
<dbReference type="Pfam" id="PF01627">
    <property type="entry name" value="Hpt"/>
    <property type="match status" value="1"/>
</dbReference>
<dbReference type="InterPro" id="IPR003661">
    <property type="entry name" value="HisK_dim/P_dom"/>
</dbReference>